<sequence length="79" mass="8985">MHQVSSFQLEEYASQKFFVEYVDSLPLGSLFRIHMSNGVIHNLTTGCYDSIEKARQEVITAFKEFLDGSINTDDIHIGD</sequence>
<organism evidence="1 2">
    <name type="scientific">Cytobacillus oceanisediminis 2691</name>
    <dbReference type="NCBI Taxonomy" id="1196031"/>
    <lineage>
        <taxon>Bacteria</taxon>
        <taxon>Bacillati</taxon>
        <taxon>Bacillota</taxon>
        <taxon>Bacilli</taxon>
        <taxon>Bacillales</taxon>
        <taxon>Bacillaceae</taxon>
        <taxon>Cytobacillus</taxon>
    </lineage>
</organism>
<evidence type="ECO:0000313" key="2">
    <source>
        <dbReference type="Proteomes" id="UP000077856"/>
    </source>
</evidence>
<dbReference type="EMBL" id="CP015507">
    <property type="protein sequence ID" value="AND43166.1"/>
    <property type="molecule type" value="Genomic_DNA"/>
</dbReference>
<dbReference type="KEGG" id="bon:A361_28815"/>
<keyword evidence="1" id="KW-0614">Plasmid</keyword>
<proteinExistence type="predicted"/>
<reference evidence="1 2" key="1">
    <citation type="submission" date="2016-04" db="EMBL/GenBank/DDBJ databases">
        <title>Complete genome sequence of Bacillus oceanisediminis strain 2691.</title>
        <authorList>
            <person name="Jeong H."/>
            <person name="Kim H.J."/>
            <person name="Lee D.-W."/>
        </authorList>
    </citation>
    <scope>NUCLEOTIDE SEQUENCE [LARGE SCALE GENOMIC DNA]</scope>
    <source>
        <strain evidence="1 2">2691</strain>
        <plasmid evidence="2">pbo1</plasmid>
    </source>
</reference>
<dbReference type="AlphaFoldDB" id="A0A160MI84"/>
<dbReference type="RefSeq" id="WP_019379887.1">
    <property type="nucleotide sequence ID" value="NZ_CP015507.1"/>
</dbReference>
<protein>
    <submittedName>
        <fullName evidence="1">Uncharacterized protein</fullName>
    </submittedName>
</protein>
<name>A0A160MI84_9BACI</name>
<dbReference type="Proteomes" id="UP000077856">
    <property type="component" value="Plasmid pBO1"/>
</dbReference>
<gene>
    <name evidence="1" type="ORF">A361_28815</name>
</gene>
<evidence type="ECO:0000313" key="1">
    <source>
        <dbReference type="EMBL" id="AND43166.1"/>
    </source>
</evidence>
<geneLocation type="plasmid" evidence="2">
    <name>pbo1</name>
</geneLocation>
<dbReference type="eggNOG" id="ENOG5030DZ4">
    <property type="taxonomic scope" value="Bacteria"/>
</dbReference>
<accession>A0A160MI84</accession>